<accession>A0ABN8Y9K4</accession>
<gene>
    <name evidence="2" type="ORF">MRATA1EN1_LOCUS7186</name>
</gene>
<reference evidence="2" key="1">
    <citation type="submission" date="2023-04" db="EMBL/GenBank/DDBJ databases">
        <authorList>
            <consortium name="ELIXIR-Norway"/>
        </authorList>
    </citation>
    <scope>NUCLEOTIDE SEQUENCE [LARGE SCALE GENOMIC DNA]</scope>
</reference>
<dbReference type="Proteomes" id="UP001176941">
    <property type="component" value="Chromosome 16"/>
</dbReference>
<proteinExistence type="predicted"/>
<organism evidence="2 3">
    <name type="scientific">Rangifer tarandus platyrhynchus</name>
    <name type="common">Svalbard reindeer</name>
    <dbReference type="NCBI Taxonomy" id="3082113"/>
    <lineage>
        <taxon>Eukaryota</taxon>
        <taxon>Metazoa</taxon>
        <taxon>Chordata</taxon>
        <taxon>Craniata</taxon>
        <taxon>Vertebrata</taxon>
        <taxon>Euteleostomi</taxon>
        <taxon>Mammalia</taxon>
        <taxon>Eutheria</taxon>
        <taxon>Laurasiatheria</taxon>
        <taxon>Artiodactyla</taxon>
        <taxon>Ruminantia</taxon>
        <taxon>Pecora</taxon>
        <taxon>Cervidae</taxon>
        <taxon>Odocoileinae</taxon>
        <taxon>Rangifer</taxon>
    </lineage>
</organism>
<feature type="region of interest" description="Disordered" evidence="1">
    <location>
        <begin position="30"/>
        <end position="85"/>
    </location>
</feature>
<evidence type="ECO:0000256" key="1">
    <source>
        <dbReference type="SAM" id="MobiDB-lite"/>
    </source>
</evidence>
<evidence type="ECO:0000313" key="2">
    <source>
        <dbReference type="EMBL" id="CAI9158224.1"/>
    </source>
</evidence>
<evidence type="ECO:0000313" key="3">
    <source>
        <dbReference type="Proteomes" id="UP001176941"/>
    </source>
</evidence>
<protein>
    <submittedName>
        <fullName evidence="2">Uncharacterized protein</fullName>
    </submittedName>
</protein>
<sequence length="98" mass="10144">MGSLRNAQPHGTHCLRPGSGAEVTQECRTCSAAGPGQDAPATEPPTAGGRRGCPLLPASRCQQHRSRCSGQREETLGTAKGPLGAQVALGPFKNHRCT</sequence>
<keyword evidence="3" id="KW-1185">Reference proteome</keyword>
<name>A0ABN8Y9K4_RANTA</name>
<dbReference type="EMBL" id="OX459952">
    <property type="protein sequence ID" value="CAI9158224.1"/>
    <property type="molecule type" value="Genomic_DNA"/>
</dbReference>